<dbReference type="InParanoid" id="A8IZ57"/>
<gene>
    <name evidence="2" type="ORF">CHLRE_08g380950v5</name>
</gene>
<organism evidence="2 3">
    <name type="scientific">Chlamydomonas reinhardtii</name>
    <name type="common">Chlamydomonas smithii</name>
    <dbReference type="NCBI Taxonomy" id="3055"/>
    <lineage>
        <taxon>Eukaryota</taxon>
        <taxon>Viridiplantae</taxon>
        <taxon>Chlorophyta</taxon>
        <taxon>core chlorophytes</taxon>
        <taxon>Chlorophyceae</taxon>
        <taxon>CS clade</taxon>
        <taxon>Chlamydomonadales</taxon>
        <taxon>Chlamydomonadaceae</taxon>
        <taxon>Chlamydomonas</taxon>
    </lineage>
</organism>
<dbReference type="HOGENOM" id="CLU_499109_0_0_1"/>
<dbReference type="PaxDb" id="3055-EDP02768"/>
<dbReference type="Gramene" id="PNW80170">
    <property type="protein sequence ID" value="PNW80170"/>
    <property type="gene ID" value="CHLRE_08g380950v5"/>
</dbReference>
<protein>
    <submittedName>
        <fullName evidence="2">Uncharacterized protein</fullName>
    </submittedName>
</protein>
<name>A8IZ57_CHLRE</name>
<feature type="region of interest" description="Disordered" evidence="1">
    <location>
        <begin position="1"/>
        <end position="22"/>
    </location>
</feature>
<keyword evidence="3" id="KW-1185">Reference proteome</keyword>
<accession>A8IZ57</accession>
<dbReference type="RefSeq" id="XP_001694335.1">
    <property type="nucleotide sequence ID" value="XM_001694283.2"/>
</dbReference>
<dbReference type="EMBL" id="CM008969">
    <property type="protein sequence ID" value="PNW80170.1"/>
    <property type="molecule type" value="Genomic_DNA"/>
</dbReference>
<dbReference type="Proteomes" id="UP000006906">
    <property type="component" value="Chromosome 8"/>
</dbReference>
<dbReference type="AlphaFoldDB" id="A8IZ57"/>
<dbReference type="KEGG" id="cre:CHLRE_08g380950v5"/>
<sequence length="546" mass="55672">MSKLAPCPSGQEHRLGRSRSVEDVWRHDDNGSSCICQEHTGEGQLSSSVCRSSYCGASSARCHEAHCDSDSDAESVEDWAQERHLSYYEWVSLPRPLVRPPGLPRPPRRIESAPCFHKWGAAAAVALQQPRQQPAAAGGNTCSWADDDDDDEELDLGSLADWMKEGLAEQVACCTAANTGADRCCQPASSVERAGAELEAEPQLEPSAAAAPPAAAVSEAAATEVLSGSMAQLPPPAQLLLQAAPDLMTGFSCPGVVRLVLSQSPAAGHGKAEEGEEEGAEDAGEDACIEPTSPGSSDCGCGLDGGSNLGLGSDGSGSRCCSSLSLSSWDTGALTRHGSLTEEEAVPDCDTCGLLCAGGCYASHSFSACGPAGALDETGLTRSCSPGPSGLCAAAHAADNSCICYSAVLAATTNVVVDVAQLEAACGQASAIVAASCSCIYMYGCDAYGAAAAVAVPAADRQACAVGSSTGCGSSSCTTGTLVSPTPVLCWETSAWEQRIAAQQQQQLLAAAACPSDAVECPVWLEPALGLMLSQVVAEALWGEDA</sequence>
<feature type="region of interest" description="Disordered" evidence="1">
    <location>
        <begin position="267"/>
        <end position="291"/>
    </location>
</feature>
<feature type="compositionally biased region" description="Basic and acidic residues" evidence="1">
    <location>
        <begin position="11"/>
        <end position="22"/>
    </location>
</feature>
<evidence type="ECO:0000256" key="1">
    <source>
        <dbReference type="SAM" id="MobiDB-lite"/>
    </source>
</evidence>
<evidence type="ECO:0000313" key="2">
    <source>
        <dbReference type="EMBL" id="PNW80170.1"/>
    </source>
</evidence>
<dbReference type="GeneID" id="5719860"/>
<dbReference type="OrthoDB" id="10520932at2759"/>
<evidence type="ECO:0000313" key="3">
    <source>
        <dbReference type="Proteomes" id="UP000006906"/>
    </source>
</evidence>
<feature type="compositionally biased region" description="Acidic residues" evidence="1">
    <location>
        <begin position="274"/>
        <end position="288"/>
    </location>
</feature>
<reference evidence="2 3" key="1">
    <citation type="journal article" date="2007" name="Science">
        <title>The Chlamydomonas genome reveals the evolution of key animal and plant functions.</title>
        <authorList>
            <person name="Merchant S.S."/>
            <person name="Prochnik S.E."/>
            <person name="Vallon O."/>
            <person name="Harris E.H."/>
            <person name="Karpowicz S.J."/>
            <person name="Witman G.B."/>
            <person name="Terry A."/>
            <person name="Salamov A."/>
            <person name="Fritz-Laylin L.K."/>
            <person name="Marechal-Drouard L."/>
            <person name="Marshall W.F."/>
            <person name="Qu L.H."/>
            <person name="Nelson D.R."/>
            <person name="Sanderfoot A.A."/>
            <person name="Spalding M.H."/>
            <person name="Kapitonov V.V."/>
            <person name="Ren Q."/>
            <person name="Ferris P."/>
            <person name="Lindquist E."/>
            <person name="Shapiro H."/>
            <person name="Lucas S.M."/>
            <person name="Grimwood J."/>
            <person name="Schmutz J."/>
            <person name="Cardol P."/>
            <person name="Cerutti H."/>
            <person name="Chanfreau G."/>
            <person name="Chen C.L."/>
            <person name="Cognat V."/>
            <person name="Croft M.T."/>
            <person name="Dent R."/>
            <person name="Dutcher S."/>
            <person name="Fernandez E."/>
            <person name="Fukuzawa H."/>
            <person name="Gonzalez-Ballester D."/>
            <person name="Gonzalez-Halphen D."/>
            <person name="Hallmann A."/>
            <person name="Hanikenne M."/>
            <person name="Hippler M."/>
            <person name="Inwood W."/>
            <person name="Jabbari K."/>
            <person name="Kalanon M."/>
            <person name="Kuras R."/>
            <person name="Lefebvre P.A."/>
            <person name="Lemaire S.D."/>
            <person name="Lobanov A.V."/>
            <person name="Lohr M."/>
            <person name="Manuell A."/>
            <person name="Meier I."/>
            <person name="Mets L."/>
            <person name="Mittag M."/>
            <person name="Mittelmeier T."/>
            <person name="Moroney J.V."/>
            <person name="Moseley J."/>
            <person name="Napoli C."/>
            <person name="Nedelcu A.M."/>
            <person name="Niyogi K."/>
            <person name="Novoselov S.V."/>
            <person name="Paulsen I.T."/>
            <person name="Pazour G."/>
            <person name="Purton S."/>
            <person name="Ral J.P."/>
            <person name="Riano-Pachon D.M."/>
            <person name="Riekhof W."/>
            <person name="Rymarquis L."/>
            <person name="Schroda M."/>
            <person name="Stern D."/>
            <person name="Umen J."/>
            <person name="Willows R."/>
            <person name="Wilson N."/>
            <person name="Zimmer S.L."/>
            <person name="Allmer J."/>
            <person name="Balk J."/>
            <person name="Bisova K."/>
            <person name="Chen C.J."/>
            <person name="Elias M."/>
            <person name="Gendler K."/>
            <person name="Hauser C."/>
            <person name="Lamb M.R."/>
            <person name="Ledford H."/>
            <person name="Long J.C."/>
            <person name="Minagawa J."/>
            <person name="Page M.D."/>
            <person name="Pan J."/>
            <person name="Pootakham W."/>
            <person name="Roje S."/>
            <person name="Rose A."/>
            <person name="Stahlberg E."/>
            <person name="Terauchi A.M."/>
            <person name="Yang P."/>
            <person name="Ball S."/>
            <person name="Bowler C."/>
            <person name="Dieckmann C.L."/>
            <person name="Gladyshev V.N."/>
            <person name="Green P."/>
            <person name="Jorgensen R."/>
            <person name="Mayfield S."/>
            <person name="Mueller-Roeber B."/>
            <person name="Rajamani S."/>
            <person name="Sayre R.T."/>
            <person name="Brokstein P."/>
            <person name="Dubchak I."/>
            <person name="Goodstein D."/>
            <person name="Hornick L."/>
            <person name="Huang Y.W."/>
            <person name="Jhaveri J."/>
            <person name="Luo Y."/>
            <person name="Martinez D."/>
            <person name="Ngau W.C."/>
            <person name="Otillar B."/>
            <person name="Poliakov A."/>
            <person name="Porter A."/>
            <person name="Szajkowski L."/>
            <person name="Werner G."/>
            <person name="Zhou K."/>
            <person name="Grigoriev I.V."/>
            <person name="Rokhsar D.S."/>
            <person name="Grossman A.R."/>
        </authorList>
    </citation>
    <scope>NUCLEOTIDE SEQUENCE [LARGE SCALE GENOMIC DNA]</scope>
    <source>
        <strain evidence="3">CC-503</strain>
    </source>
</reference>
<proteinExistence type="predicted"/>